<gene>
    <name evidence="6" type="primary">eda</name>
    <name evidence="6" type="ORF">D0Y50_18845</name>
</gene>
<dbReference type="InterPro" id="IPR013785">
    <property type="entry name" value="Aldolase_TIM"/>
</dbReference>
<evidence type="ECO:0000313" key="7">
    <source>
        <dbReference type="Proteomes" id="UP000262073"/>
    </source>
</evidence>
<dbReference type="InterPro" id="IPR031338">
    <property type="entry name" value="KDPG/KHG_AS_2"/>
</dbReference>
<dbReference type="NCBIfam" id="NF004325">
    <property type="entry name" value="PRK05718.1"/>
    <property type="match status" value="1"/>
</dbReference>
<dbReference type="RefSeq" id="WP_108568667.1">
    <property type="nucleotide sequence ID" value="NZ_CP031769.1"/>
</dbReference>
<dbReference type="PANTHER" id="PTHR30246">
    <property type="entry name" value="2-KETO-3-DEOXY-6-PHOSPHOGLUCONATE ALDOLASE"/>
    <property type="match status" value="1"/>
</dbReference>
<dbReference type="KEGG" id="salm:D0Y50_18845"/>
<organism evidence="6 7">
    <name type="scientific">Salinimonas sediminis</name>
    <dbReference type="NCBI Taxonomy" id="2303538"/>
    <lineage>
        <taxon>Bacteria</taxon>
        <taxon>Pseudomonadati</taxon>
        <taxon>Pseudomonadota</taxon>
        <taxon>Gammaproteobacteria</taxon>
        <taxon>Alteromonadales</taxon>
        <taxon>Alteromonadaceae</taxon>
        <taxon>Alteromonas/Salinimonas group</taxon>
        <taxon>Salinimonas</taxon>
    </lineage>
</organism>
<comment type="subunit">
    <text evidence="3">Homotrimer.</text>
</comment>
<comment type="pathway">
    <text evidence="1">Carbohydrate acid metabolism.</text>
</comment>
<dbReference type="EMBL" id="CP031769">
    <property type="protein sequence ID" value="AXR08232.1"/>
    <property type="molecule type" value="Genomic_DNA"/>
</dbReference>
<dbReference type="GO" id="GO:0008700">
    <property type="term" value="F:(R,S)-4-hydroxy-2-oxoglutarate aldolase activity"/>
    <property type="evidence" value="ECO:0007669"/>
    <property type="project" value="UniProtKB-EC"/>
</dbReference>
<dbReference type="Gene3D" id="3.20.20.70">
    <property type="entry name" value="Aldolase class I"/>
    <property type="match status" value="1"/>
</dbReference>
<evidence type="ECO:0000256" key="4">
    <source>
        <dbReference type="ARBA" id="ARBA00023239"/>
    </source>
</evidence>
<comment type="similarity">
    <text evidence="2">Belongs to the KHG/KDPG aldolase family.</text>
</comment>
<proteinExistence type="inferred from homology"/>
<dbReference type="EC" id="4.1.3.16" evidence="6"/>
<dbReference type="InterPro" id="IPR000887">
    <property type="entry name" value="Aldlse_KDPG_KHG"/>
</dbReference>
<dbReference type="PROSITE" id="PS00160">
    <property type="entry name" value="ALDOLASE_KDPG_KHG_2"/>
    <property type="match status" value="1"/>
</dbReference>
<evidence type="ECO:0000256" key="2">
    <source>
        <dbReference type="ARBA" id="ARBA00006906"/>
    </source>
</evidence>
<evidence type="ECO:0000256" key="1">
    <source>
        <dbReference type="ARBA" id="ARBA00004761"/>
    </source>
</evidence>
<keyword evidence="5" id="KW-0119">Carbohydrate metabolism</keyword>
<dbReference type="Pfam" id="PF01081">
    <property type="entry name" value="Aldolase"/>
    <property type="match status" value="1"/>
</dbReference>
<keyword evidence="7" id="KW-1185">Reference proteome</keyword>
<sequence>MNTISSMMGEQRVLPIIQANNEDEGLNIARAIHAAGINAVEVVLRSERAAQVITAIKQNVPEMIVSAGTVVDEASYVKAVNAGADFIITPGFSPALLDILSGSEIPTLPGVASVAEIIVAREHGYRELKFFPAGIAGGPAFLKAVQSLFQDTRFCPTGGVSGDNYEDYLALNNVFAVGGTWVVKPQWVKDGQWDEITQACKAAK</sequence>
<reference evidence="6 7" key="1">
    <citation type="submission" date="2018-08" db="EMBL/GenBank/DDBJ databases">
        <title>Salinimonas sediminis sp. nov., a piezophilic bacterium isolated from a deep-sea sediment sample from the New Britain Trench.</title>
        <authorList>
            <person name="Cao J."/>
        </authorList>
    </citation>
    <scope>NUCLEOTIDE SEQUENCE [LARGE SCALE GENOMIC DNA]</scope>
    <source>
        <strain evidence="6 7">N102</strain>
    </source>
</reference>
<dbReference type="CDD" id="cd00452">
    <property type="entry name" value="KDPG_aldolase"/>
    <property type="match status" value="1"/>
</dbReference>
<dbReference type="OrthoDB" id="9805177at2"/>
<dbReference type="EC" id="4.1.2.14" evidence="6"/>
<evidence type="ECO:0000313" key="6">
    <source>
        <dbReference type="EMBL" id="AXR08232.1"/>
    </source>
</evidence>
<name>A0A346NRS5_9ALTE</name>
<protein>
    <submittedName>
        <fullName evidence="6">Bifunctional 4-hydroxy-2-oxoglutarate aldolase/2-dehydro-3-deoxy-phosphogluconate aldolase</fullName>
        <ecNumber evidence="6">4.1.2.14</ecNumber>
        <ecNumber evidence="6">4.1.3.16</ecNumber>
    </submittedName>
</protein>
<dbReference type="AlphaFoldDB" id="A0A346NRS5"/>
<evidence type="ECO:0000256" key="5">
    <source>
        <dbReference type="ARBA" id="ARBA00023277"/>
    </source>
</evidence>
<dbReference type="PANTHER" id="PTHR30246:SF1">
    <property type="entry name" value="2-DEHYDRO-3-DEOXY-6-PHOSPHOGALACTONATE ALDOLASE-RELATED"/>
    <property type="match status" value="1"/>
</dbReference>
<dbReference type="GO" id="GO:0008675">
    <property type="term" value="F:2-dehydro-3-deoxy-phosphogluconate aldolase activity"/>
    <property type="evidence" value="ECO:0007669"/>
    <property type="project" value="UniProtKB-EC"/>
</dbReference>
<dbReference type="SUPFAM" id="SSF51569">
    <property type="entry name" value="Aldolase"/>
    <property type="match status" value="1"/>
</dbReference>
<evidence type="ECO:0000256" key="3">
    <source>
        <dbReference type="ARBA" id="ARBA00011233"/>
    </source>
</evidence>
<accession>A0A346NRS5</accession>
<keyword evidence="4 6" id="KW-0456">Lyase</keyword>
<dbReference type="Proteomes" id="UP000262073">
    <property type="component" value="Chromosome"/>
</dbReference>
<dbReference type="NCBIfam" id="TIGR01182">
    <property type="entry name" value="eda"/>
    <property type="match status" value="1"/>
</dbReference>